<gene>
    <name evidence="2" type="ORF">SAMN02745120_2496</name>
</gene>
<evidence type="ECO:0000313" key="2">
    <source>
        <dbReference type="EMBL" id="SKB64819.1"/>
    </source>
</evidence>
<sequence length="541" mass="62454">MAELMIKFPNGEIRNLQQGKPVVLLGANGAGKTRLSVKIEELNDTSFQRPYNPSQFLVQRLSAQKSLSISDTLIIKGLEASTREAYIGNSNEYASKIGYRYGSNPATFLINDYDKVLSLLFAKNNKLLEDQNKMDKLCVSQGKTRPEPLKTLIDIVEEIWSYLLPNRKIDLSGNEVHAIWKNRYHGKEMSDGERVILYMIVQALTVKDNTLVIIDEPELHIHKAILNKLWDKLEEIRQDCVFMYITHDLDFAVSRNTDEILWVKSFDGDNTWEYEFLNIEDYESLSTELIFEIIGTKKKIVFVEGTKSSLDYLLYQEIYKDKNYHVIPCGGCKQVVNYVKAKKGYGKFDNIEVYGVVDRDYRMKHEVDELKNDGIFCLEVSEVENLFLVPELLLVMQKQLGCEDDVVDNAKKFIVDLYNGVKETQIKEAFTKEVDYQLSCMHFDSKTLVAESVKKALDEKFTIEFIECILKDKREIFESATELDDILRIFNFKDLSKKIGSKFGIKDSEYPKRVINLLKYNKNGVKEQIIDAVKPYIPELP</sequence>
<organism evidence="2 3">
    <name type="scientific">Acetoanaerobium noterae</name>
    <dbReference type="NCBI Taxonomy" id="745369"/>
    <lineage>
        <taxon>Bacteria</taxon>
        <taxon>Bacillati</taxon>
        <taxon>Bacillota</taxon>
        <taxon>Clostridia</taxon>
        <taxon>Peptostreptococcales</taxon>
        <taxon>Filifactoraceae</taxon>
        <taxon>Acetoanaerobium</taxon>
    </lineage>
</organism>
<accession>A0A1T5CZJ4</accession>
<dbReference type="PANTHER" id="PTHR43581:SF2">
    <property type="entry name" value="EXCINUCLEASE ATPASE SUBUNIT"/>
    <property type="match status" value="1"/>
</dbReference>
<dbReference type="SUPFAM" id="SSF52540">
    <property type="entry name" value="P-loop containing nucleoside triphosphate hydrolases"/>
    <property type="match status" value="1"/>
</dbReference>
<name>A0A1T5CZJ4_9FIRM</name>
<dbReference type="Pfam" id="PF14491">
    <property type="entry name" value="DUF4435"/>
    <property type="match status" value="1"/>
</dbReference>
<feature type="domain" description="DUF4435" evidence="1">
    <location>
        <begin position="300"/>
        <end position="503"/>
    </location>
</feature>
<dbReference type="RefSeq" id="WP_079590270.1">
    <property type="nucleotide sequence ID" value="NZ_FUYN01000006.1"/>
</dbReference>
<dbReference type="InterPro" id="IPR051396">
    <property type="entry name" value="Bact_Antivir_Def_Nuclease"/>
</dbReference>
<protein>
    <submittedName>
        <fullName evidence="2">AAA domain-containing protein, putative AbiEii toxin, Type IV TA system</fullName>
    </submittedName>
</protein>
<dbReference type="Gene3D" id="3.40.50.300">
    <property type="entry name" value="P-loop containing nucleotide triphosphate hydrolases"/>
    <property type="match status" value="1"/>
</dbReference>
<dbReference type="InterPro" id="IPR027417">
    <property type="entry name" value="P-loop_NTPase"/>
</dbReference>
<keyword evidence="3" id="KW-1185">Reference proteome</keyword>
<dbReference type="EMBL" id="FUYN01000006">
    <property type="protein sequence ID" value="SKB64819.1"/>
    <property type="molecule type" value="Genomic_DNA"/>
</dbReference>
<evidence type="ECO:0000259" key="1">
    <source>
        <dbReference type="Pfam" id="PF14491"/>
    </source>
</evidence>
<dbReference type="OrthoDB" id="1093370at2"/>
<evidence type="ECO:0000313" key="3">
    <source>
        <dbReference type="Proteomes" id="UP000243406"/>
    </source>
</evidence>
<proteinExistence type="predicted"/>
<reference evidence="3" key="1">
    <citation type="submission" date="2017-02" db="EMBL/GenBank/DDBJ databases">
        <authorList>
            <person name="Varghese N."/>
            <person name="Submissions S."/>
        </authorList>
    </citation>
    <scope>NUCLEOTIDE SEQUENCE [LARGE SCALE GENOMIC DNA]</scope>
    <source>
        <strain evidence="3">ATCC 35199</strain>
    </source>
</reference>
<dbReference type="InterPro" id="IPR029492">
    <property type="entry name" value="DUF4435"/>
</dbReference>
<dbReference type="Proteomes" id="UP000243406">
    <property type="component" value="Unassembled WGS sequence"/>
</dbReference>
<dbReference type="AlphaFoldDB" id="A0A1T5CZJ4"/>
<dbReference type="PANTHER" id="PTHR43581">
    <property type="entry name" value="ATP/GTP PHOSPHATASE"/>
    <property type="match status" value="1"/>
</dbReference>